<sequence>MSSPTTPPVGPTGQFQSASLPPDVFKGADVDDLRRHIWILSTALKRCQLAQPTPSQLPGNASKDVRDKFNTLRHISTLLTVGASYDRYAASVNAVAGAVEPDRIVSLIATKNTRTLPPKAPQQNQRSNLQPTESVITELTLGDAHQAMSLLTDFKTDIENIEFNKHLEDVATIVSFLQTAQSTTTRADNLALFSIFMVRRAFRKLSARLHNMTTIWGASDPIAVMLEEFKVAPVIKDHIITFEPPLDDTHTTVLALRKRLEVQGVSSSGSCVVTSDNVCAWLRALSTILTNLKNSLPPATTTPPSFKKASEICTELVLLDTFLQSSFFDALRQSGVEEELLRVYRIGQDLQRQEWGKAQELLTDHEARVADADALGDGEDGTSKIEPGEDTLQHVKRYLQTITAWFVACRALSTPRKAQGVPLHFYHLKAAPGDAIPPEVTQQFKATYLEFVKSTQAEDDHYRNVCTLLDSAFPPGSSRRRPMPVIHAEAAIMALAYNSLAGSNGSGNIPEMQDASNIFLTARPADKDQTGDIPIGISKKCCACCDLFAKYLHESSPSLTFRLPGTHGIIYPWMLPPYPVPPVVLKGMCNELFAAFLRVTSAMDPGLLSTQSSPASTASDLEQPDVLSGLTR</sequence>
<protein>
    <submittedName>
        <fullName evidence="2">Uncharacterized protein</fullName>
    </submittedName>
</protein>
<dbReference type="STRING" id="154538.A0A1M2VNK1"/>
<dbReference type="EMBL" id="MNAD01000978">
    <property type="protein sequence ID" value="OJT09184.1"/>
    <property type="molecule type" value="Genomic_DNA"/>
</dbReference>
<proteinExistence type="predicted"/>
<organism evidence="2 3">
    <name type="scientific">Trametes pubescens</name>
    <name type="common">White-rot fungus</name>
    <dbReference type="NCBI Taxonomy" id="154538"/>
    <lineage>
        <taxon>Eukaryota</taxon>
        <taxon>Fungi</taxon>
        <taxon>Dikarya</taxon>
        <taxon>Basidiomycota</taxon>
        <taxon>Agaricomycotina</taxon>
        <taxon>Agaricomycetes</taxon>
        <taxon>Polyporales</taxon>
        <taxon>Polyporaceae</taxon>
        <taxon>Trametes</taxon>
    </lineage>
</organism>
<feature type="compositionally biased region" description="Polar residues" evidence="1">
    <location>
        <begin position="608"/>
        <end position="620"/>
    </location>
</feature>
<dbReference type="Proteomes" id="UP000184267">
    <property type="component" value="Unassembled WGS sequence"/>
</dbReference>
<evidence type="ECO:0000313" key="2">
    <source>
        <dbReference type="EMBL" id="OJT09184.1"/>
    </source>
</evidence>
<reference evidence="2 3" key="1">
    <citation type="submission" date="2016-10" db="EMBL/GenBank/DDBJ databases">
        <title>Genome sequence of the basidiomycete white-rot fungus Trametes pubescens.</title>
        <authorList>
            <person name="Makela M.R."/>
            <person name="Granchi Z."/>
            <person name="Peng M."/>
            <person name="De Vries R.P."/>
            <person name="Grigoriev I."/>
            <person name="Riley R."/>
            <person name="Hilden K."/>
        </authorList>
    </citation>
    <scope>NUCLEOTIDE SEQUENCE [LARGE SCALE GENOMIC DNA]</scope>
    <source>
        <strain evidence="2 3">FBCC735</strain>
    </source>
</reference>
<dbReference type="Pfam" id="PF14441">
    <property type="entry name" value="OTT_1508_deam"/>
    <property type="match status" value="1"/>
</dbReference>
<feature type="compositionally biased region" description="Pro residues" evidence="1">
    <location>
        <begin position="1"/>
        <end position="10"/>
    </location>
</feature>
<evidence type="ECO:0000313" key="3">
    <source>
        <dbReference type="Proteomes" id="UP000184267"/>
    </source>
</evidence>
<dbReference type="AlphaFoldDB" id="A0A1M2VNK1"/>
<feature type="region of interest" description="Disordered" evidence="1">
    <location>
        <begin position="1"/>
        <end position="21"/>
    </location>
</feature>
<accession>A0A1M2VNK1</accession>
<gene>
    <name evidence="2" type="ORF">TRAPUB_14394</name>
</gene>
<dbReference type="OMA" id="KCCACCD"/>
<feature type="region of interest" description="Disordered" evidence="1">
    <location>
        <begin position="608"/>
        <end position="632"/>
    </location>
</feature>
<keyword evidence="3" id="KW-1185">Reference proteome</keyword>
<evidence type="ECO:0000256" key="1">
    <source>
        <dbReference type="SAM" id="MobiDB-lite"/>
    </source>
</evidence>
<name>A0A1M2VNK1_TRAPU</name>
<dbReference type="OrthoDB" id="2757639at2759"/>
<dbReference type="InterPro" id="IPR027796">
    <property type="entry name" value="OTT_1508_deam-like"/>
</dbReference>
<comment type="caution">
    <text evidence="2">The sequence shown here is derived from an EMBL/GenBank/DDBJ whole genome shotgun (WGS) entry which is preliminary data.</text>
</comment>